<proteinExistence type="predicted"/>
<reference evidence="1" key="2">
    <citation type="journal article" date="2015" name="Fish Shellfish Immunol.">
        <title>Early steps in the European eel (Anguilla anguilla)-Vibrio vulnificus interaction in the gills: Role of the RtxA13 toxin.</title>
        <authorList>
            <person name="Callol A."/>
            <person name="Pajuelo D."/>
            <person name="Ebbesson L."/>
            <person name="Teles M."/>
            <person name="MacKenzie S."/>
            <person name="Amaro C."/>
        </authorList>
    </citation>
    <scope>NUCLEOTIDE SEQUENCE</scope>
</reference>
<accession>A0A0E9PZU8</accession>
<name>A0A0E9PZU8_ANGAN</name>
<reference evidence="1" key="1">
    <citation type="submission" date="2014-11" db="EMBL/GenBank/DDBJ databases">
        <authorList>
            <person name="Amaro Gonzalez C."/>
        </authorList>
    </citation>
    <scope>NUCLEOTIDE SEQUENCE</scope>
</reference>
<organism evidence="1">
    <name type="scientific">Anguilla anguilla</name>
    <name type="common">European freshwater eel</name>
    <name type="synonym">Muraena anguilla</name>
    <dbReference type="NCBI Taxonomy" id="7936"/>
    <lineage>
        <taxon>Eukaryota</taxon>
        <taxon>Metazoa</taxon>
        <taxon>Chordata</taxon>
        <taxon>Craniata</taxon>
        <taxon>Vertebrata</taxon>
        <taxon>Euteleostomi</taxon>
        <taxon>Actinopterygii</taxon>
        <taxon>Neopterygii</taxon>
        <taxon>Teleostei</taxon>
        <taxon>Anguilliformes</taxon>
        <taxon>Anguillidae</taxon>
        <taxon>Anguilla</taxon>
    </lineage>
</organism>
<protein>
    <submittedName>
        <fullName evidence="1">Uncharacterized protein</fullName>
    </submittedName>
</protein>
<dbReference type="EMBL" id="GBXM01098558">
    <property type="protein sequence ID" value="JAH10019.1"/>
    <property type="molecule type" value="Transcribed_RNA"/>
</dbReference>
<evidence type="ECO:0000313" key="1">
    <source>
        <dbReference type="EMBL" id="JAH10019.1"/>
    </source>
</evidence>
<dbReference type="AlphaFoldDB" id="A0A0E9PZU8"/>
<sequence>MFEGQKTTIWSGSIGLKCSLHFTLNYKHNACSEEKAKTYFQCCTNVTC</sequence>